<dbReference type="PATRIC" id="fig|626887.3.peg.4168"/>
<evidence type="ECO:0000313" key="2">
    <source>
        <dbReference type="EMBL" id="ENO13878.1"/>
    </source>
</evidence>
<dbReference type="InterPro" id="IPR029021">
    <property type="entry name" value="Prot-tyrosine_phosphatase-like"/>
</dbReference>
<dbReference type="AlphaFoldDB" id="N6WYK7"/>
<feature type="domain" description="Beta-lactamase hydrolase-like protein phosphatase-like" evidence="1">
    <location>
        <begin position="3"/>
        <end position="109"/>
    </location>
</feature>
<protein>
    <submittedName>
        <fullName evidence="2">TIGR01244 family phosphatase</fullName>
    </submittedName>
</protein>
<reference evidence="2 3" key="1">
    <citation type="journal article" date="2013" name="Genome Announc.">
        <title>Genome Sequence of the Polycyclic Aromatic Hydrocarbon-Degrading Bacterium Strain Marinobacter nanhaiticus D15-8WT.</title>
        <authorList>
            <person name="Cui Z."/>
            <person name="Gao W."/>
            <person name="Li Q."/>
            <person name="Xu G."/>
            <person name="Zheng L."/>
        </authorList>
    </citation>
    <scope>NUCLEOTIDE SEQUENCE [LARGE SCALE GENOMIC DNA]</scope>
    <source>
        <strain evidence="2 3">D15-8W</strain>
    </source>
</reference>
<dbReference type="Pfam" id="PF04273">
    <property type="entry name" value="BLH_phosphatase"/>
    <property type="match status" value="1"/>
</dbReference>
<dbReference type="HOGENOM" id="CLU_105726_3_0_6"/>
<evidence type="ECO:0000313" key="3">
    <source>
        <dbReference type="Proteomes" id="UP000013165"/>
    </source>
</evidence>
<dbReference type="GO" id="GO:0016787">
    <property type="term" value="F:hydrolase activity"/>
    <property type="evidence" value="ECO:0007669"/>
    <property type="project" value="InterPro"/>
</dbReference>
<dbReference type="InterPro" id="IPR005939">
    <property type="entry name" value="BLH_phosphatase-like"/>
</dbReference>
<dbReference type="RefSeq" id="WP_004582099.1">
    <property type="nucleotide sequence ID" value="NZ_AP028878.1"/>
</dbReference>
<sequence length="144" mass="16043">MELHKLDNDLTVAPQITVDDVAEAAKAGFRTLVSNRPDHEGEDQPSTDDIAEAARQHGMEWIYLPVQSGNITDEDVQAFTPVLQDAPKPILAFCRTGTRCSTLWALSKARKDNIDKLLQTARAEGYDLSKHRERMLGLASQIRD</sequence>
<dbReference type="Proteomes" id="UP000013165">
    <property type="component" value="Unassembled WGS sequence"/>
</dbReference>
<dbReference type="CDD" id="cd14503">
    <property type="entry name" value="PTP-bact"/>
    <property type="match status" value="1"/>
</dbReference>
<keyword evidence="3" id="KW-1185">Reference proteome</keyword>
<dbReference type="Gene3D" id="3.90.190.10">
    <property type="entry name" value="Protein tyrosine phosphatase superfamily"/>
    <property type="match status" value="1"/>
</dbReference>
<dbReference type="NCBIfam" id="TIGR01244">
    <property type="entry name" value="TIGR01244 family sulfur transferase"/>
    <property type="match status" value="1"/>
</dbReference>
<dbReference type="SUPFAM" id="SSF52799">
    <property type="entry name" value="(Phosphotyrosine protein) phosphatases II"/>
    <property type="match status" value="1"/>
</dbReference>
<dbReference type="EMBL" id="APLQ01000014">
    <property type="protein sequence ID" value="ENO13878.1"/>
    <property type="molecule type" value="Genomic_DNA"/>
</dbReference>
<proteinExistence type="predicted"/>
<dbReference type="OrthoDB" id="9802771at2"/>
<organism evidence="2 3">
    <name type="scientific">Marinobacter nanhaiticus D15-8W</name>
    <dbReference type="NCBI Taxonomy" id="626887"/>
    <lineage>
        <taxon>Bacteria</taxon>
        <taxon>Pseudomonadati</taxon>
        <taxon>Pseudomonadota</taxon>
        <taxon>Gammaproteobacteria</taxon>
        <taxon>Pseudomonadales</taxon>
        <taxon>Marinobacteraceae</taxon>
        <taxon>Marinobacter</taxon>
    </lineage>
</organism>
<comment type="caution">
    <text evidence="2">The sequence shown here is derived from an EMBL/GenBank/DDBJ whole genome shotgun (WGS) entry which is preliminary data.</text>
</comment>
<dbReference type="eggNOG" id="COG3453">
    <property type="taxonomic scope" value="Bacteria"/>
</dbReference>
<gene>
    <name evidence="2" type="ORF">J057_20820</name>
</gene>
<name>N6WYK7_9GAMM</name>
<evidence type="ECO:0000259" key="1">
    <source>
        <dbReference type="Pfam" id="PF04273"/>
    </source>
</evidence>
<accession>N6WYK7</accession>
<dbReference type="STRING" id="626887.J057_20820"/>